<dbReference type="OrthoDB" id="43011at2759"/>
<evidence type="ECO:0000256" key="1">
    <source>
        <dbReference type="SAM" id="MobiDB-lite"/>
    </source>
</evidence>
<comment type="caution">
    <text evidence="2">The sequence shown here is derived from an EMBL/GenBank/DDBJ whole genome shotgun (WGS) entry which is preliminary data.</text>
</comment>
<name>A0A9K3Q674_9STRA</name>
<keyword evidence="3" id="KW-1185">Reference proteome</keyword>
<reference evidence="2" key="1">
    <citation type="journal article" date="2021" name="Sci. Rep.">
        <title>Diploid genomic architecture of Nitzschia inconspicua, an elite biomass production diatom.</title>
        <authorList>
            <person name="Oliver A."/>
            <person name="Podell S."/>
            <person name="Pinowska A."/>
            <person name="Traller J.C."/>
            <person name="Smith S.R."/>
            <person name="McClure R."/>
            <person name="Beliaev A."/>
            <person name="Bohutskyi P."/>
            <person name="Hill E.A."/>
            <person name="Rabines A."/>
            <person name="Zheng H."/>
            <person name="Allen L.Z."/>
            <person name="Kuo A."/>
            <person name="Grigoriev I.V."/>
            <person name="Allen A.E."/>
            <person name="Hazlebeck D."/>
            <person name="Allen E.E."/>
        </authorList>
    </citation>
    <scope>NUCLEOTIDE SEQUENCE</scope>
    <source>
        <strain evidence="2">Hildebrandi</strain>
    </source>
</reference>
<feature type="compositionally biased region" description="Basic residues" evidence="1">
    <location>
        <begin position="97"/>
        <end position="106"/>
    </location>
</feature>
<evidence type="ECO:0000313" key="2">
    <source>
        <dbReference type="EMBL" id="KAG7371980.1"/>
    </source>
</evidence>
<gene>
    <name evidence="2" type="ORF">IV203_018123</name>
</gene>
<feature type="compositionally biased region" description="Polar residues" evidence="1">
    <location>
        <begin position="70"/>
        <end position="84"/>
    </location>
</feature>
<proteinExistence type="predicted"/>
<feature type="compositionally biased region" description="Basic and acidic residues" evidence="1">
    <location>
        <begin position="1"/>
        <end position="29"/>
    </location>
</feature>
<organism evidence="2 3">
    <name type="scientific">Nitzschia inconspicua</name>
    <dbReference type="NCBI Taxonomy" id="303405"/>
    <lineage>
        <taxon>Eukaryota</taxon>
        <taxon>Sar</taxon>
        <taxon>Stramenopiles</taxon>
        <taxon>Ochrophyta</taxon>
        <taxon>Bacillariophyta</taxon>
        <taxon>Bacillariophyceae</taxon>
        <taxon>Bacillariophycidae</taxon>
        <taxon>Bacillariales</taxon>
        <taxon>Bacillariaceae</taxon>
        <taxon>Nitzschia</taxon>
    </lineage>
</organism>
<accession>A0A9K3Q674</accession>
<dbReference type="AlphaFoldDB" id="A0A9K3Q674"/>
<dbReference type="Proteomes" id="UP000693970">
    <property type="component" value="Unassembled WGS sequence"/>
</dbReference>
<evidence type="ECO:0000313" key="3">
    <source>
        <dbReference type="Proteomes" id="UP000693970"/>
    </source>
</evidence>
<feature type="region of interest" description="Disordered" evidence="1">
    <location>
        <begin position="1"/>
        <end position="108"/>
    </location>
</feature>
<dbReference type="EMBL" id="JAGRRH010000003">
    <property type="protein sequence ID" value="KAG7371980.1"/>
    <property type="molecule type" value="Genomic_DNA"/>
</dbReference>
<sequence>MATSSKDLKRKQESEPALRPGKLKEKIEATKMSTPKQSKASEGRRTGTNNVVSRLARAAREAHEARKRQLASNNDDGVQWNHTALNEEKSKTQSKYPTRHKRKPKRQNAYDPVHENIDEKLEDSIDSNKYGQTHLSTISTLNSVIDEELLHPPNGLKPLREVDSLRLLLEHNNLINKDCKAMPDVNESDVESTGVKPRRKKLEVNKNPAHEAAIILAKPLIRDQVTIEYASRLVSLAKAIKYENYKPEWICFCPPLAGNIGFGGQAHGSSELQGQSIGYRRNSVPDTAAGVIFFRHLCAANDISLDAIGICQVTDNLSSKRTGTGDHGTVGMEQTHHTPLMDTYSSWSPAFFLPTVESLVDEGYLERWLEQSTDFESETDEYGMTREEPRKKVEIHWTLFSTDHDLCNLNDIHIRSPRQSPMWHLAQDLENMVRQKMKVRRGILHTTWSFRYSVYPYVVYPHDTSLSLRDTNADAIVGSTDSNLMAFLGKCYLMAQELVPLMVNLRGVAENSEFFQRDNYRRLVKTRRSLATLLEQMNEAYRHNREYKSETISIPPTLKSQLKQISPNTKSGQIQEFLSKSQPNSSTEIQLESALFSLGRCCDLVRPAGTFSAQSVSRQEWRDALSHLYDFMYRIALFCDPDQPLPAKLWGVQIMENEPVLRSLIPHGDDSEDE</sequence>
<protein>
    <submittedName>
        <fullName evidence="2">Uncharacterized protein</fullName>
    </submittedName>
</protein>
<reference evidence="2" key="2">
    <citation type="submission" date="2021-04" db="EMBL/GenBank/DDBJ databases">
        <authorList>
            <person name="Podell S."/>
        </authorList>
    </citation>
    <scope>NUCLEOTIDE SEQUENCE</scope>
    <source>
        <strain evidence="2">Hildebrandi</strain>
    </source>
</reference>